<gene>
    <name evidence="2" type="ORF">ACFS5P_18835</name>
</gene>
<name>A0ABW5ZQM9_9BACL</name>
<reference evidence="3" key="1">
    <citation type="journal article" date="2019" name="Int. J. Syst. Evol. Microbiol.">
        <title>The Global Catalogue of Microorganisms (GCM) 10K type strain sequencing project: providing services to taxonomists for standard genome sequencing and annotation.</title>
        <authorList>
            <consortium name="The Broad Institute Genomics Platform"/>
            <consortium name="The Broad Institute Genome Sequencing Center for Infectious Disease"/>
            <person name="Wu L."/>
            <person name="Ma J."/>
        </authorList>
    </citation>
    <scope>NUCLEOTIDE SEQUENCE [LARGE SCALE GENOMIC DNA]</scope>
    <source>
        <strain evidence="3">KCTC 13528</strain>
    </source>
</reference>
<evidence type="ECO:0000313" key="2">
    <source>
        <dbReference type="EMBL" id="MFD2913952.1"/>
    </source>
</evidence>
<evidence type="ECO:0000313" key="3">
    <source>
        <dbReference type="Proteomes" id="UP001597561"/>
    </source>
</evidence>
<evidence type="ECO:0000256" key="1">
    <source>
        <dbReference type="SAM" id="Coils"/>
    </source>
</evidence>
<accession>A0ABW5ZQM9</accession>
<dbReference type="SUPFAM" id="SSF46955">
    <property type="entry name" value="Putative DNA-binding domain"/>
    <property type="match status" value="1"/>
</dbReference>
<keyword evidence="1" id="KW-0175">Coiled coil</keyword>
<proteinExistence type="predicted"/>
<dbReference type="RefSeq" id="WP_204731022.1">
    <property type="nucleotide sequence ID" value="NZ_JAFBDK010000034.1"/>
</dbReference>
<organism evidence="2 3">
    <name type="scientific">Jeotgalibacillus terrae</name>
    <dbReference type="NCBI Taxonomy" id="587735"/>
    <lineage>
        <taxon>Bacteria</taxon>
        <taxon>Bacillati</taxon>
        <taxon>Bacillota</taxon>
        <taxon>Bacilli</taxon>
        <taxon>Bacillales</taxon>
        <taxon>Caryophanaceae</taxon>
        <taxon>Jeotgalibacillus</taxon>
    </lineage>
</organism>
<keyword evidence="3" id="KW-1185">Reference proteome</keyword>
<dbReference type="Gene3D" id="1.10.1660.10">
    <property type="match status" value="1"/>
</dbReference>
<comment type="caution">
    <text evidence="2">The sequence shown here is derived from an EMBL/GenBank/DDBJ whole genome shotgun (WGS) entry which is preliminary data.</text>
</comment>
<evidence type="ECO:0008006" key="4">
    <source>
        <dbReference type="Google" id="ProtNLM"/>
    </source>
</evidence>
<dbReference type="InterPro" id="IPR009061">
    <property type="entry name" value="DNA-bd_dom_put_sf"/>
</dbReference>
<dbReference type="EMBL" id="JBHUPG010000053">
    <property type="protein sequence ID" value="MFD2913952.1"/>
    <property type="molecule type" value="Genomic_DNA"/>
</dbReference>
<feature type="coiled-coil region" evidence="1">
    <location>
        <begin position="123"/>
        <end position="157"/>
    </location>
</feature>
<dbReference type="Proteomes" id="UP001597561">
    <property type="component" value="Unassembled WGS sequence"/>
</dbReference>
<sequence length="166" mass="19211">METYYSPSDAAAQLKIKPPTIRKYSLMMEEAGYTFHRDETGKRYYRDKDVMMIRKIITGKNNAPDLTLKQLVHSVVGATKNTDITVSDTKEDQGAQRYIDDMITLIKKQNSELVQVGEVKTLLETQNNQIGEIVELLKQQQEEINQLNEKINQKQEGFFSNFFKKK</sequence>
<protein>
    <recommendedName>
        <fullName evidence="4">HTH merR-type domain-containing protein</fullName>
    </recommendedName>
</protein>